<dbReference type="PANTHER" id="PTHR43280:SF2">
    <property type="entry name" value="HTH-TYPE TRANSCRIPTIONAL REGULATOR EXSA"/>
    <property type="match status" value="1"/>
</dbReference>
<evidence type="ECO:0000256" key="3">
    <source>
        <dbReference type="ARBA" id="ARBA00023163"/>
    </source>
</evidence>
<dbReference type="Pfam" id="PF12833">
    <property type="entry name" value="HTH_18"/>
    <property type="match status" value="1"/>
</dbReference>
<dbReference type="Proteomes" id="UP000306509">
    <property type="component" value="Unassembled WGS sequence"/>
</dbReference>
<dbReference type="GO" id="GO:0003700">
    <property type="term" value="F:DNA-binding transcription factor activity"/>
    <property type="evidence" value="ECO:0007669"/>
    <property type="project" value="InterPro"/>
</dbReference>
<dbReference type="STRING" id="180332.GCA_000797495_04689"/>
<keyword evidence="1" id="KW-0805">Transcription regulation</keyword>
<dbReference type="InterPro" id="IPR009057">
    <property type="entry name" value="Homeodomain-like_sf"/>
</dbReference>
<sequence length="111" mass="13037">MNAAMIKKVEAYVMEHLSEDFKRDDVAAALYFNPTYLSHIFKRENGISLNQYINMLRLKEAKRLFDNTNLPVGAVAVETGYYNFSYFSRQFKETYRVTPSMYKNNRQKACP</sequence>
<dbReference type="InterPro" id="IPR020449">
    <property type="entry name" value="Tscrpt_reg_AraC-type_HTH"/>
</dbReference>
<name>A0A4U8QAG6_9FIRM</name>
<organism evidence="5 6">
    <name type="scientific">Robinsoniella peoriensis</name>
    <dbReference type="NCBI Taxonomy" id="180332"/>
    <lineage>
        <taxon>Bacteria</taxon>
        <taxon>Bacillati</taxon>
        <taxon>Bacillota</taxon>
        <taxon>Clostridia</taxon>
        <taxon>Lachnospirales</taxon>
        <taxon>Lachnospiraceae</taxon>
        <taxon>Robinsoniella</taxon>
    </lineage>
</organism>
<dbReference type="GO" id="GO:0043565">
    <property type="term" value="F:sequence-specific DNA binding"/>
    <property type="evidence" value="ECO:0007669"/>
    <property type="project" value="InterPro"/>
</dbReference>
<proteinExistence type="predicted"/>
<feature type="domain" description="HTH araC/xylS-type" evidence="4">
    <location>
        <begin position="7"/>
        <end position="105"/>
    </location>
</feature>
<dbReference type="EMBL" id="QGQD01000036">
    <property type="protein sequence ID" value="TLD01619.1"/>
    <property type="molecule type" value="Genomic_DNA"/>
</dbReference>
<dbReference type="PRINTS" id="PR00032">
    <property type="entry name" value="HTHARAC"/>
</dbReference>
<dbReference type="Gene3D" id="1.10.10.60">
    <property type="entry name" value="Homeodomain-like"/>
    <property type="match status" value="2"/>
</dbReference>
<dbReference type="PROSITE" id="PS01124">
    <property type="entry name" value="HTH_ARAC_FAMILY_2"/>
    <property type="match status" value="1"/>
</dbReference>
<dbReference type="SUPFAM" id="SSF46689">
    <property type="entry name" value="Homeodomain-like"/>
    <property type="match status" value="2"/>
</dbReference>
<evidence type="ECO:0000256" key="1">
    <source>
        <dbReference type="ARBA" id="ARBA00023015"/>
    </source>
</evidence>
<accession>A0A4U8QAG6</accession>
<keyword evidence="3" id="KW-0804">Transcription</keyword>
<dbReference type="OrthoDB" id="9791615at2"/>
<keyword evidence="2" id="KW-0238">DNA-binding</keyword>
<protein>
    <submittedName>
        <fullName evidence="5">Arabinose operon regulatory protein</fullName>
    </submittedName>
</protein>
<keyword evidence="6" id="KW-1185">Reference proteome</keyword>
<evidence type="ECO:0000256" key="2">
    <source>
        <dbReference type="ARBA" id="ARBA00023125"/>
    </source>
</evidence>
<evidence type="ECO:0000259" key="4">
    <source>
        <dbReference type="PROSITE" id="PS01124"/>
    </source>
</evidence>
<gene>
    <name evidence="5" type="primary">araC_5</name>
    <name evidence="5" type="ORF">DSM106044_01600</name>
</gene>
<comment type="caution">
    <text evidence="5">The sequence shown here is derived from an EMBL/GenBank/DDBJ whole genome shotgun (WGS) entry which is preliminary data.</text>
</comment>
<dbReference type="SMART" id="SM00342">
    <property type="entry name" value="HTH_ARAC"/>
    <property type="match status" value="1"/>
</dbReference>
<dbReference type="PANTHER" id="PTHR43280">
    <property type="entry name" value="ARAC-FAMILY TRANSCRIPTIONAL REGULATOR"/>
    <property type="match status" value="1"/>
</dbReference>
<evidence type="ECO:0000313" key="5">
    <source>
        <dbReference type="EMBL" id="TLD01619.1"/>
    </source>
</evidence>
<dbReference type="InterPro" id="IPR018060">
    <property type="entry name" value="HTH_AraC"/>
</dbReference>
<dbReference type="AlphaFoldDB" id="A0A4U8QAG6"/>
<evidence type="ECO:0000313" key="6">
    <source>
        <dbReference type="Proteomes" id="UP000306509"/>
    </source>
</evidence>
<reference evidence="5 6" key="1">
    <citation type="journal article" date="2019" name="Anaerobe">
        <title>Detection of Robinsoniella peoriensis in multiple bone samples of a trauma patient.</title>
        <authorList>
            <person name="Schrottner P."/>
            <person name="Hartwich K."/>
            <person name="Bunk B."/>
            <person name="Schober I."/>
            <person name="Helbig S."/>
            <person name="Rudolph W.W."/>
            <person name="Gunzer F."/>
        </authorList>
    </citation>
    <scope>NUCLEOTIDE SEQUENCE [LARGE SCALE GENOMIC DNA]</scope>
    <source>
        <strain evidence="5 6">DSM 106044</strain>
    </source>
</reference>